<evidence type="ECO:0000256" key="1">
    <source>
        <dbReference type="SAM" id="MobiDB-lite"/>
    </source>
</evidence>
<proteinExistence type="predicted"/>
<feature type="transmembrane region" description="Helical" evidence="2">
    <location>
        <begin position="67"/>
        <end position="86"/>
    </location>
</feature>
<keyword evidence="2" id="KW-0472">Membrane</keyword>
<reference evidence="3 4" key="1">
    <citation type="submission" date="2023-06" db="EMBL/GenBank/DDBJ databases">
        <authorList>
            <person name="Oyuntsetseg B."/>
            <person name="Kim S.B."/>
        </authorList>
    </citation>
    <scope>NUCLEOTIDE SEQUENCE [LARGE SCALE GENOMIC DNA]</scope>
    <source>
        <strain evidence="3 4">2-15</strain>
    </source>
</reference>
<protein>
    <recommendedName>
        <fullName evidence="5">DUF2537 domain-containing protein</fullName>
    </recommendedName>
</protein>
<gene>
    <name evidence="3" type="ORF">QRX50_22175</name>
</gene>
<feature type="region of interest" description="Disordered" evidence="1">
    <location>
        <begin position="1"/>
        <end position="24"/>
    </location>
</feature>
<evidence type="ECO:0000256" key="2">
    <source>
        <dbReference type="SAM" id="Phobius"/>
    </source>
</evidence>
<keyword evidence="2" id="KW-1133">Transmembrane helix</keyword>
<dbReference type="RefSeq" id="WP_285973826.1">
    <property type="nucleotide sequence ID" value="NZ_CP127294.1"/>
</dbReference>
<evidence type="ECO:0000313" key="3">
    <source>
        <dbReference type="EMBL" id="WIX83273.1"/>
    </source>
</evidence>
<evidence type="ECO:0000313" key="4">
    <source>
        <dbReference type="Proteomes" id="UP001236014"/>
    </source>
</evidence>
<dbReference type="EMBL" id="CP127294">
    <property type="protein sequence ID" value="WIX83273.1"/>
    <property type="molecule type" value="Genomic_DNA"/>
</dbReference>
<dbReference type="AlphaFoldDB" id="A0A9Y2N038"/>
<dbReference type="KEGG" id="acab:QRX50_22175"/>
<name>A0A9Y2N038_9PSEU</name>
<feature type="transmembrane region" description="Helical" evidence="2">
    <location>
        <begin position="92"/>
        <end position="115"/>
    </location>
</feature>
<evidence type="ECO:0008006" key="5">
    <source>
        <dbReference type="Google" id="ProtNLM"/>
    </source>
</evidence>
<organism evidence="3 4">
    <name type="scientific">Amycolatopsis carbonis</name>
    <dbReference type="NCBI Taxonomy" id="715471"/>
    <lineage>
        <taxon>Bacteria</taxon>
        <taxon>Bacillati</taxon>
        <taxon>Actinomycetota</taxon>
        <taxon>Actinomycetes</taxon>
        <taxon>Pseudonocardiales</taxon>
        <taxon>Pseudonocardiaceae</taxon>
        <taxon>Amycolatopsis</taxon>
    </lineage>
</organism>
<keyword evidence="4" id="KW-1185">Reference proteome</keyword>
<dbReference type="Proteomes" id="UP001236014">
    <property type="component" value="Chromosome"/>
</dbReference>
<accession>A0A9Y2N038</accession>
<feature type="transmembrane region" description="Helical" evidence="2">
    <location>
        <begin position="40"/>
        <end position="60"/>
    </location>
</feature>
<keyword evidence="2" id="KW-0812">Transmembrane</keyword>
<sequence>MSFLNQPDDDREDEFGLGPRQTGLAGSEVFRGSALAAPKLYWSLAGLAGLFVVFALVVAVRRGDLGAVGPVLPFVVTLGALWRARAVRDLRGLAWCSGLAAGGLVTGLIVLLLVARS</sequence>